<dbReference type="EMBL" id="LSSK01001235">
    <property type="protein sequence ID" value="OMH80285.1"/>
    <property type="molecule type" value="Genomic_DNA"/>
</dbReference>
<organism evidence="2 3">
    <name type="scientific">Zancudomyces culisetae</name>
    <name type="common">Gut fungus</name>
    <name type="synonym">Smittium culisetae</name>
    <dbReference type="NCBI Taxonomy" id="1213189"/>
    <lineage>
        <taxon>Eukaryota</taxon>
        <taxon>Fungi</taxon>
        <taxon>Fungi incertae sedis</taxon>
        <taxon>Zoopagomycota</taxon>
        <taxon>Kickxellomycotina</taxon>
        <taxon>Harpellomycetes</taxon>
        <taxon>Harpellales</taxon>
        <taxon>Legeriomycetaceae</taxon>
        <taxon>Zancudomyces</taxon>
    </lineage>
</organism>
<name>A0A1R1PH07_ZANCU</name>
<evidence type="ECO:0000256" key="1">
    <source>
        <dbReference type="SAM" id="MobiDB-lite"/>
    </source>
</evidence>
<evidence type="ECO:0000313" key="3">
    <source>
        <dbReference type="Proteomes" id="UP000188320"/>
    </source>
</evidence>
<sequence length="207" mass="23600">MIQGQSKRGRTERRMSMVSSDTTVTEQDHKHRPECGTEQRFRSAVEPDFENETMIGKEVGKEVGTKTEAMGNTENNTRVQDTTNRNSKNSDIFDSPSGDNSGGIDDTLMVEGGDNDNHEYNVNTDKYHLLDLTTEIDPLINKGGIKMNRFPTPTSGAAFIKYYNEYLDKQENNLEVDGKKQNRDYWLGEFPETPEFMKPRSNQEQTE</sequence>
<feature type="compositionally biased region" description="Polar residues" evidence="1">
    <location>
        <begin position="71"/>
        <end position="92"/>
    </location>
</feature>
<reference evidence="3" key="1">
    <citation type="submission" date="2017-01" db="EMBL/GenBank/DDBJ databases">
        <authorList>
            <person name="Wang Y."/>
            <person name="White M."/>
            <person name="Kvist S."/>
            <person name="Moncalvo J.-M."/>
        </authorList>
    </citation>
    <scope>NUCLEOTIDE SEQUENCE [LARGE SCALE GENOMIC DNA]</scope>
    <source>
        <strain evidence="3">COL-18-3</strain>
    </source>
</reference>
<accession>A0A1R1PH07</accession>
<evidence type="ECO:0000313" key="2">
    <source>
        <dbReference type="EMBL" id="OMH80285.1"/>
    </source>
</evidence>
<dbReference type="Proteomes" id="UP000188320">
    <property type="component" value="Unassembled WGS sequence"/>
</dbReference>
<feature type="region of interest" description="Disordered" evidence="1">
    <location>
        <begin position="1"/>
        <end position="57"/>
    </location>
</feature>
<feature type="region of interest" description="Disordered" evidence="1">
    <location>
        <begin position="186"/>
        <end position="207"/>
    </location>
</feature>
<proteinExistence type="predicted"/>
<comment type="caution">
    <text evidence="2">The sequence shown here is derived from an EMBL/GenBank/DDBJ whole genome shotgun (WGS) entry which is preliminary data.</text>
</comment>
<protein>
    <submittedName>
        <fullName evidence="2">Uncharacterized protein</fullName>
    </submittedName>
</protein>
<dbReference type="AlphaFoldDB" id="A0A1R1PH07"/>
<keyword evidence="3" id="KW-1185">Reference proteome</keyword>
<feature type="region of interest" description="Disordered" evidence="1">
    <location>
        <begin position="71"/>
        <end position="103"/>
    </location>
</feature>
<feature type="compositionally biased region" description="Basic and acidic residues" evidence="1">
    <location>
        <begin position="26"/>
        <end position="45"/>
    </location>
</feature>
<gene>
    <name evidence="2" type="ORF">AX774_g6286</name>
</gene>